<dbReference type="InterPro" id="IPR011022">
    <property type="entry name" value="Arrestin_C-like"/>
</dbReference>
<proteinExistence type="inferred from homology"/>
<evidence type="ECO:0000313" key="3">
    <source>
        <dbReference type="Proteomes" id="UP000694844"/>
    </source>
</evidence>
<evidence type="ECO:0000313" key="4">
    <source>
        <dbReference type="RefSeq" id="XP_022329073.1"/>
    </source>
</evidence>
<keyword evidence="3" id="KW-1185">Reference proteome</keyword>
<feature type="domain" description="Arrestin C-terminal-like" evidence="2">
    <location>
        <begin position="180"/>
        <end position="309"/>
    </location>
</feature>
<protein>
    <submittedName>
        <fullName evidence="4">Arrestin domain-containing protein 17-like</fullName>
    </submittedName>
</protein>
<evidence type="ECO:0000256" key="1">
    <source>
        <dbReference type="ARBA" id="ARBA00005298"/>
    </source>
</evidence>
<dbReference type="InterPro" id="IPR011021">
    <property type="entry name" value="Arrestin-like_N"/>
</dbReference>
<dbReference type="Pfam" id="PF00339">
    <property type="entry name" value="Arrestin_N"/>
    <property type="match status" value="1"/>
</dbReference>
<evidence type="ECO:0000259" key="2">
    <source>
        <dbReference type="SMART" id="SM01017"/>
    </source>
</evidence>
<name>A0A8B8DMS2_CRAVI</name>
<dbReference type="GeneID" id="111128000"/>
<sequence length="318" mass="36341">MGKLQVYKIEFDDIRGVYKPGQDVTGRLILELEAGINVREIRMKCLGWGDVHWTQTIQSGGPGQKPKSEIVHYNGEESYFKSVIVLYGKMTDQGEWLSQGRHVFLFSFTLPSRLPSSYNDKYGNIVYEVSAILDQDFWSTKEIVREEFKVVCDVDLNKYPEAERPAESQNFKYLCCWCCKSGPITGIIRTSKSGYVAGESVVFDFVIQNHSRRVCGVTALFVKETIYHAKGERKVCVTEIDKSKYEDVMPGETYTWDEEEFEIPSVTPPCLEECKIITINHYLKLVIEPARPAFLLTVPLKIIIGSIPNFGPYYLEHV</sequence>
<comment type="similarity">
    <text evidence="1">Belongs to the arrestin family.</text>
</comment>
<dbReference type="PANTHER" id="PTHR11188:SF176">
    <property type="entry name" value="ARRESTIN DOMAIN-CONTAINING PROTEIN 1"/>
    <property type="match status" value="1"/>
</dbReference>
<dbReference type="InterPro" id="IPR050357">
    <property type="entry name" value="Arrestin_domain-protein"/>
</dbReference>
<dbReference type="GO" id="GO:0015031">
    <property type="term" value="P:protein transport"/>
    <property type="evidence" value="ECO:0007669"/>
    <property type="project" value="TreeGrafter"/>
</dbReference>
<dbReference type="SMART" id="SM01017">
    <property type="entry name" value="Arrestin_C"/>
    <property type="match status" value="1"/>
</dbReference>
<dbReference type="Proteomes" id="UP000694844">
    <property type="component" value="Chromosome 4"/>
</dbReference>
<dbReference type="GO" id="GO:0005737">
    <property type="term" value="C:cytoplasm"/>
    <property type="evidence" value="ECO:0007669"/>
    <property type="project" value="TreeGrafter"/>
</dbReference>
<accession>A0A8B8DMS2</accession>
<dbReference type="KEGG" id="cvn:111128000"/>
<gene>
    <name evidence="4" type="primary">LOC111128000</name>
</gene>
<dbReference type="RefSeq" id="XP_022329073.1">
    <property type="nucleotide sequence ID" value="XM_022473365.1"/>
</dbReference>
<dbReference type="PANTHER" id="PTHR11188">
    <property type="entry name" value="ARRESTIN DOMAIN CONTAINING PROTEIN"/>
    <property type="match status" value="1"/>
</dbReference>
<dbReference type="InterPro" id="IPR014756">
    <property type="entry name" value="Ig_E-set"/>
</dbReference>
<dbReference type="Pfam" id="PF02752">
    <property type="entry name" value="Arrestin_C"/>
    <property type="match status" value="1"/>
</dbReference>
<reference evidence="4" key="1">
    <citation type="submission" date="2025-08" db="UniProtKB">
        <authorList>
            <consortium name="RefSeq"/>
        </authorList>
    </citation>
    <scope>IDENTIFICATION</scope>
    <source>
        <tissue evidence="4">Whole sample</tissue>
    </source>
</reference>
<dbReference type="InterPro" id="IPR014752">
    <property type="entry name" value="Arrestin-like_C"/>
</dbReference>
<dbReference type="Gene3D" id="2.60.40.640">
    <property type="match status" value="2"/>
</dbReference>
<dbReference type="SUPFAM" id="SSF81296">
    <property type="entry name" value="E set domains"/>
    <property type="match status" value="2"/>
</dbReference>
<dbReference type="OrthoDB" id="6079441at2759"/>
<dbReference type="AlphaFoldDB" id="A0A8B8DMS2"/>
<organism evidence="3 4">
    <name type="scientific">Crassostrea virginica</name>
    <name type="common">Eastern oyster</name>
    <dbReference type="NCBI Taxonomy" id="6565"/>
    <lineage>
        <taxon>Eukaryota</taxon>
        <taxon>Metazoa</taxon>
        <taxon>Spiralia</taxon>
        <taxon>Lophotrochozoa</taxon>
        <taxon>Mollusca</taxon>
        <taxon>Bivalvia</taxon>
        <taxon>Autobranchia</taxon>
        <taxon>Pteriomorphia</taxon>
        <taxon>Ostreida</taxon>
        <taxon>Ostreoidea</taxon>
        <taxon>Ostreidae</taxon>
        <taxon>Crassostrea</taxon>
    </lineage>
</organism>